<dbReference type="OrthoDB" id="9026900at2"/>
<dbReference type="SUPFAM" id="SSF52833">
    <property type="entry name" value="Thioredoxin-like"/>
    <property type="match status" value="1"/>
</dbReference>
<dbReference type="Gene3D" id="3.40.30.10">
    <property type="entry name" value="Glutaredoxin"/>
    <property type="match status" value="1"/>
</dbReference>
<keyword evidence="3" id="KW-1015">Disulfide bond</keyword>
<dbReference type="InterPro" id="IPR036249">
    <property type="entry name" value="Thioredoxin-like_sf"/>
</dbReference>
<evidence type="ECO:0000313" key="6">
    <source>
        <dbReference type="EMBL" id="SEL83070.1"/>
    </source>
</evidence>
<dbReference type="AlphaFoldDB" id="A0A1H7TDX8"/>
<name>A0A1H7TDX8_9BURK</name>
<dbReference type="PANTHER" id="PTHR45663:SF11">
    <property type="entry name" value="GEO12009P1"/>
    <property type="match status" value="1"/>
</dbReference>
<dbReference type="Pfam" id="PF00085">
    <property type="entry name" value="Thioredoxin"/>
    <property type="match status" value="1"/>
</dbReference>
<evidence type="ECO:0000256" key="2">
    <source>
        <dbReference type="ARBA" id="ARBA00022982"/>
    </source>
</evidence>
<evidence type="ECO:0000256" key="1">
    <source>
        <dbReference type="ARBA" id="ARBA00022448"/>
    </source>
</evidence>
<feature type="domain" description="Thioredoxin" evidence="5">
    <location>
        <begin position="1"/>
        <end position="105"/>
    </location>
</feature>
<accession>A0A1H7TDX8</accession>
<dbReference type="PROSITE" id="PS00194">
    <property type="entry name" value="THIOREDOXIN_1"/>
    <property type="match status" value="1"/>
</dbReference>
<keyword evidence="4" id="KW-0676">Redox-active center</keyword>
<dbReference type="InterPro" id="IPR013766">
    <property type="entry name" value="Thioredoxin_domain"/>
</dbReference>
<keyword evidence="7" id="KW-1185">Reference proteome</keyword>
<reference evidence="7" key="1">
    <citation type="submission" date="2016-10" db="EMBL/GenBank/DDBJ databases">
        <authorList>
            <person name="Varghese N."/>
            <person name="Submissions S."/>
        </authorList>
    </citation>
    <scope>NUCLEOTIDE SEQUENCE [LARGE SCALE GENOMIC DNA]</scope>
    <source>
        <strain evidence="7">LMG 26416</strain>
    </source>
</reference>
<gene>
    <name evidence="6" type="ORF">SAMN05192542_1152</name>
</gene>
<protein>
    <submittedName>
        <fullName evidence="6">Thioredoxin</fullName>
    </submittedName>
</protein>
<proteinExistence type="predicted"/>
<evidence type="ECO:0000256" key="3">
    <source>
        <dbReference type="ARBA" id="ARBA00023157"/>
    </source>
</evidence>
<dbReference type="PROSITE" id="PS51352">
    <property type="entry name" value="THIOREDOXIN_2"/>
    <property type="match status" value="1"/>
</dbReference>
<dbReference type="CDD" id="cd02947">
    <property type="entry name" value="TRX_family"/>
    <property type="match status" value="1"/>
</dbReference>
<dbReference type="PANTHER" id="PTHR45663">
    <property type="entry name" value="GEO12009P1"/>
    <property type="match status" value="1"/>
</dbReference>
<dbReference type="RefSeq" id="WP_090542985.1">
    <property type="nucleotide sequence ID" value="NZ_FNSR01000001.1"/>
</dbReference>
<dbReference type="EMBL" id="FOAJ01000015">
    <property type="protein sequence ID" value="SEL83070.1"/>
    <property type="molecule type" value="Genomic_DNA"/>
</dbReference>
<dbReference type="PRINTS" id="PR00421">
    <property type="entry name" value="THIOREDOXIN"/>
</dbReference>
<keyword evidence="1" id="KW-0813">Transport</keyword>
<dbReference type="GO" id="GO:0015035">
    <property type="term" value="F:protein-disulfide reductase activity"/>
    <property type="evidence" value="ECO:0007669"/>
    <property type="project" value="TreeGrafter"/>
</dbReference>
<organism evidence="6 7">
    <name type="scientific">Paraburkholderia caballeronis</name>
    <dbReference type="NCBI Taxonomy" id="416943"/>
    <lineage>
        <taxon>Bacteria</taxon>
        <taxon>Pseudomonadati</taxon>
        <taxon>Pseudomonadota</taxon>
        <taxon>Betaproteobacteria</taxon>
        <taxon>Burkholderiales</taxon>
        <taxon>Burkholderiaceae</taxon>
        <taxon>Paraburkholderia</taxon>
    </lineage>
</organism>
<dbReference type="STRING" id="416943.SAMN05445871_1136"/>
<evidence type="ECO:0000259" key="5">
    <source>
        <dbReference type="PROSITE" id="PS51352"/>
    </source>
</evidence>
<keyword evidence="2" id="KW-0249">Electron transport</keyword>
<sequence length="434" mass="47142">MTIADTTQATFAADVDSDVPVLVDFWAPWCGPCKALTPHIEQLAADYDGRLKVLKLNIDDAPDGWAHFGVRGVPTLAFYANGKEHGRLTGPSTTRLRVMVEKWFGDLGLDVPVALGAAGGDAAVREPARANAQPAEASRSTWRSFGGDAAAKAACLERLRDGAPNGYHPSALMAGEGHAFEAAVGAPEKLGQLLDMLYWIQSGRDPLATDSTKQQVLELVDAMPVGADLGPVADDVLYELGFASRWEITQYFANPQSRALVDQIAAAHRLAHSGEAVAVSEWAALQRRAVLLVDHGCDADVSQAVESFAAPIAEWTARMLPAIIDRATHDESRYPEWTAPERSRIDAIQEADRDRIRAELGDFHGDGDEARSAWMAKAAELHAQFDRQRRAEQPELYARYEGWLGFEKHTLMQICADVAASLRARLLASAPSVR</sequence>
<evidence type="ECO:0000256" key="4">
    <source>
        <dbReference type="ARBA" id="ARBA00023284"/>
    </source>
</evidence>
<dbReference type="GO" id="GO:0005737">
    <property type="term" value="C:cytoplasm"/>
    <property type="evidence" value="ECO:0007669"/>
    <property type="project" value="TreeGrafter"/>
</dbReference>
<dbReference type="InterPro" id="IPR017937">
    <property type="entry name" value="Thioredoxin_CS"/>
</dbReference>
<evidence type="ECO:0000313" key="7">
    <source>
        <dbReference type="Proteomes" id="UP000199120"/>
    </source>
</evidence>
<dbReference type="Proteomes" id="UP000199120">
    <property type="component" value="Unassembled WGS sequence"/>
</dbReference>